<dbReference type="Proteomes" id="UP000156776">
    <property type="component" value="Segment"/>
</dbReference>
<dbReference type="EMBL" id="DQ657948">
    <property type="protein sequence ID" value="ABG42865.1"/>
    <property type="molecule type" value="Genomic_DNA"/>
</dbReference>
<organism evidence="2 5">
    <name type="scientific">Cyprinid herpesvirus 3</name>
    <name type="common">CyHV-3</name>
    <dbReference type="NCBI Taxonomy" id="180230"/>
    <lineage>
        <taxon>Viruses</taxon>
        <taxon>Duplodnaviria</taxon>
        <taxon>Heunggongvirae</taxon>
        <taxon>Peploviricota</taxon>
        <taxon>Herviviricetes</taxon>
        <taxon>Herpesvirales</taxon>
        <taxon>Alloherpesviridae</taxon>
        <taxon>Cyvirus</taxon>
        <taxon>Cyvirus cyprinidallo3</taxon>
    </lineage>
</organism>
<reference evidence="4 7" key="3">
    <citation type="journal article" date="2015" name="Vet. Microbiol.">
        <title>Whole-genome sequence of a novel Chinese cyprinid herpesvirus 3 isolate reveals the existence of a distinct European genotype in East Asia.</title>
        <authorList>
            <person name="Li W."/>
            <person name="Lee X."/>
            <person name="Weng S."/>
            <person name="He J."/>
            <person name="Dong C."/>
        </authorList>
    </citation>
    <scope>NUCLEOTIDE SEQUENCE [LARGE SCALE GENOMIC DNA]</scope>
    <source>
        <strain evidence="4">KHV-GZ11</strain>
    </source>
</reference>
<evidence type="ECO:0000313" key="3">
    <source>
        <dbReference type="EMBL" id="ABG42865.1"/>
    </source>
</evidence>
<dbReference type="Proteomes" id="UP000160099">
    <property type="component" value="Segment"/>
</dbReference>
<keyword evidence="1" id="KW-1133">Transmembrane helix</keyword>
<dbReference type="GeneID" id="11266368"/>
<evidence type="ECO:0000313" key="2">
    <source>
        <dbReference type="EMBL" id="ABC55207.1"/>
    </source>
</evidence>
<evidence type="ECO:0000313" key="4">
    <source>
        <dbReference type="EMBL" id="AIC32392.1"/>
    </source>
</evidence>
<keyword evidence="1" id="KW-0472">Membrane</keyword>
<accession>A3QMK6</accession>
<dbReference type="RefSeq" id="YP_001096073.1">
    <property type="nucleotide sequence ID" value="NC_009127.1"/>
</dbReference>
<name>A3QMK6_CYHV3</name>
<sequence length="110" mass="12106">MTNTTNTLTGPTWSVLGFVNQVPDAKALLMGVVLALMGISVLYIVGVCLYLKKSRLIKDATSHYIMSYSFDSFPGFIDNIRRHQTGDTDTDQIVTTSSPQCSTFHVNVQT</sequence>
<gene>
    <name evidence="4" type="ORF">CyHV3-GZ_ORF37L</name>
    <name evidence="3" type="ORF">CyHV3_ORF37</name>
</gene>
<evidence type="ECO:0000313" key="6">
    <source>
        <dbReference type="Proteomes" id="UP000156776"/>
    </source>
</evidence>
<protein>
    <submittedName>
        <fullName evidence="4">ORF37L</fullName>
    </submittedName>
    <submittedName>
        <fullName evidence="3">Protein ORF37</fullName>
    </submittedName>
</protein>
<evidence type="ECO:0000313" key="5">
    <source>
        <dbReference type="Proteomes" id="UP000106924"/>
    </source>
</evidence>
<dbReference type="KEGG" id="vg:11266368"/>
<dbReference type="EMBL" id="KJ627438">
    <property type="protein sequence ID" value="AIC32392.1"/>
    <property type="molecule type" value="Genomic_DNA"/>
</dbReference>
<reference evidence="3" key="2">
    <citation type="submission" date="2007-03" db="EMBL/GenBank/DDBJ databases">
        <title>Comparative genomics of carp herpesviruses.</title>
        <authorList>
            <person name="Davison A.J."/>
            <person name="Kurobe T."/>
            <person name="Gatherer D."/>
            <person name="Cunningham C."/>
            <person name="Waltzek T.B."/>
            <person name="Korf I."/>
            <person name="Fukuda H."/>
            <person name="Hedrick R.P."/>
        </authorList>
    </citation>
    <scope>NUCLEOTIDE SEQUENCE</scope>
    <source>
        <strain evidence="3">KHV-U</strain>
    </source>
</reference>
<keyword evidence="6" id="KW-1185">Reference proteome</keyword>
<evidence type="ECO:0000313" key="7">
    <source>
        <dbReference type="Proteomes" id="UP000160099"/>
    </source>
</evidence>
<dbReference type="EMBL" id="DQ177346">
    <property type="protein sequence ID" value="ABC55207.1"/>
    <property type="molecule type" value="Genomic_DNA"/>
</dbReference>
<evidence type="ECO:0000256" key="1">
    <source>
        <dbReference type="SAM" id="Phobius"/>
    </source>
</evidence>
<keyword evidence="1" id="KW-0812">Transmembrane</keyword>
<feature type="transmembrane region" description="Helical" evidence="1">
    <location>
        <begin position="27"/>
        <end position="51"/>
    </location>
</feature>
<proteinExistence type="predicted"/>
<dbReference type="Proteomes" id="UP000106924">
    <property type="component" value="Segment"/>
</dbReference>
<reference evidence="5 6" key="1">
    <citation type="journal article" date="2007" name="J. Virol.">
        <title>Genome sequences of three koi herpesvirus isolates representing the expanding distribution of an emerging disease threatening koi and common carp worldwide.</title>
        <authorList>
            <person name="Aoki T."/>
            <person name="Hirono I."/>
            <person name="Kurokawa K."/>
            <person name="Fukuda H."/>
            <person name="Nahary R."/>
            <person name="Eldar A."/>
            <person name="Davison A.J."/>
            <person name="Waltzek T.B."/>
            <person name="Bercovier H."/>
            <person name="Hedrick R.P."/>
        </authorList>
    </citation>
    <scope>NUCLEOTIDE SEQUENCE [LARGE SCALE GENOMIC DNA]</scope>
    <source>
        <strain evidence="2">KHV-I</strain>
        <strain evidence="3 6">KHV-U</strain>
    </source>
</reference>